<dbReference type="GO" id="GO:0000049">
    <property type="term" value="F:tRNA binding"/>
    <property type="evidence" value="ECO:0007669"/>
    <property type="project" value="TreeGrafter"/>
</dbReference>
<feature type="binding site" evidence="14">
    <location>
        <position position="147"/>
    </location>
    <ligand>
        <name>ATP</name>
        <dbReference type="ChEBI" id="CHEBI:30616"/>
    </ligand>
</feature>
<keyword evidence="7 13" id="KW-0819">tRNA processing</keyword>
<dbReference type="InterPro" id="IPR050156">
    <property type="entry name" value="TC-AMP_synthase_SUA5"/>
</dbReference>
<dbReference type="OrthoDB" id="9814580at2"/>
<feature type="binding site" evidence="14">
    <location>
        <position position="117"/>
    </location>
    <ligand>
        <name>L-threonine</name>
        <dbReference type="ChEBI" id="CHEBI:57926"/>
    </ligand>
</feature>
<sequence>METKIFTTDEIAMAATAINAGQLVAFPTETVYGLGADATNEEAVKQVYLAKGRPSDNPLIVHVADEATVEKYAEPLSDKAKQLIQIFWPGPLTLIFKLQPNALSKSVTGGLDTAAFRNPKNEATLELIRQAGVPLVGPSANTSGKPSPTLAKHVYHDLQGKIAGILDDGPTQYGVESTVLDMSTDTPTILRPGAVTEEQLTAVIGPVISSHHHVGKNEVPKAPGMKYKHYAPSAQVYIVDSPTDWPVIQETLRQNQVHAGILATNDVLTMNDFPENVEPFSLGEGINGASHALFAGLRHFDLESDVKVILAQAFPDDHLGAAYMNRLDKSAGGVHFNAQHPETLSEER</sequence>
<dbReference type="Pfam" id="PF03481">
    <property type="entry name" value="Sua5_C"/>
    <property type="match status" value="1"/>
</dbReference>
<feature type="binding site" evidence="14">
    <location>
        <position position="139"/>
    </location>
    <ligand>
        <name>ATP</name>
        <dbReference type="ChEBI" id="CHEBI:30616"/>
    </ligand>
</feature>
<dbReference type="GO" id="GO:0006450">
    <property type="term" value="P:regulation of translational fidelity"/>
    <property type="evidence" value="ECO:0007669"/>
    <property type="project" value="TreeGrafter"/>
</dbReference>
<dbReference type="GO" id="GO:0005524">
    <property type="term" value="F:ATP binding"/>
    <property type="evidence" value="ECO:0007669"/>
    <property type="project" value="UniProtKB-UniRule"/>
</dbReference>
<evidence type="ECO:0000256" key="14">
    <source>
        <dbReference type="PIRSR" id="PIRSR004930-1"/>
    </source>
</evidence>
<dbReference type="InterPro" id="IPR017945">
    <property type="entry name" value="DHBP_synth_RibB-like_a/b_dom"/>
</dbReference>
<dbReference type="InterPro" id="IPR010923">
    <property type="entry name" value="T(6)A37_SUA5"/>
</dbReference>
<feature type="binding site" evidence="14">
    <location>
        <position position="53"/>
    </location>
    <ligand>
        <name>ATP</name>
        <dbReference type="ChEBI" id="CHEBI:30616"/>
    </ligand>
</feature>
<dbReference type="GO" id="GO:0061710">
    <property type="term" value="F:L-threonylcarbamoyladenylate synthase"/>
    <property type="evidence" value="ECO:0007669"/>
    <property type="project" value="UniProtKB-EC"/>
</dbReference>
<dbReference type="PIRSF" id="PIRSF004930">
    <property type="entry name" value="Tln_factor_SUA5"/>
    <property type="match status" value="1"/>
</dbReference>
<dbReference type="NCBIfam" id="TIGR00057">
    <property type="entry name" value="L-threonylcarbamoyladenylate synthase"/>
    <property type="match status" value="1"/>
</dbReference>
<evidence type="ECO:0000256" key="3">
    <source>
        <dbReference type="ARBA" id="ARBA00012584"/>
    </source>
</evidence>
<evidence type="ECO:0000256" key="10">
    <source>
        <dbReference type="ARBA" id="ARBA00022840"/>
    </source>
</evidence>
<dbReference type="EC" id="2.7.7.87" evidence="3 13"/>
<dbReference type="GO" id="GO:0003725">
    <property type="term" value="F:double-stranded RNA binding"/>
    <property type="evidence" value="ECO:0007669"/>
    <property type="project" value="UniProtKB-UniRule"/>
</dbReference>
<keyword evidence="6 13" id="KW-0808">Transferase</keyword>
<feature type="domain" description="YrdC-like" evidence="15">
    <location>
        <begin position="8"/>
        <end position="195"/>
    </location>
</feature>
<evidence type="ECO:0000256" key="9">
    <source>
        <dbReference type="ARBA" id="ARBA00022741"/>
    </source>
</evidence>
<evidence type="ECO:0000256" key="1">
    <source>
        <dbReference type="ARBA" id="ARBA00004496"/>
    </source>
</evidence>
<evidence type="ECO:0000259" key="15">
    <source>
        <dbReference type="PROSITE" id="PS51163"/>
    </source>
</evidence>
<feature type="binding site" evidence="14">
    <location>
        <position position="191"/>
    </location>
    <ligand>
        <name>ATP</name>
        <dbReference type="ChEBI" id="CHEBI:30616"/>
    </ligand>
</feature>
<name>A0A2V1MWR3_9LACO</name>
<dbReference type="EMBL" id="QCXQ01000006">
    <property type="protein sequence ID" value="PWF99520.1"/>
    <property type="molecule type" value="Genomic_DNA"/>
</dbReference>
<accession>A0A2V1MWR3</accession>
<feature type="binding site" evidence="14">
    <location>
        <position position="113"/>
    </location>
    <ligand>
        <name>ATP</name>
        <dbReference type="ChEBI" id="CHEBI:30616"/>
    </ligand>
</feature>
<feature type="binding site" evidence="14">
    <location>
        <position position="30"/>
    </location>
    <ligand>
        <name>L-threonine</name>
        <dbReference type="ChEBI" id="CHEBI:57926"/>
    </ligand>
</feature>
<comment type="catalytic activity">
    <reaction evidence="12 13">
        <text>L-threonine + hydrogencarbonate + ATP = L-threonylcarbamoyladenylate + diphosphate + H2O</text>
        <dbReference type="Rhea" id="RHEA:36407"/>
        <dbReference type="ChEBI" id="CHEBI:15377"/>
        <dbReference type="ChEBI" id="CHEBI:17544"/>
        <dbReference type="ChEBI" id="CHEBI:30616"/>
        <dbReference type="ChEBI" id="CHEBI:33019"/>
        <dbReference type="ChEBI" id="CHEBI:57926"/>
        <dbReference type="ChEBI" id="CHEBI:73682"/>
        <dbReference type="EC" id="2.7.7.87"/>
    </reaction>
</comment>
<dbReference type="Gene3D" id="3.40.50.11030">
    <property type="entry name" value="Threonylcarbamoyl-AMP synthase, C-terminal domain"/>
    <property type="match status" value="1"/>
</dbReference>
<keyword evidence="9 13" id="KW-0547">Nucleotide-binding</keyword>
<evidence type="ECO:0000313" key="17">
    <source>
        <dbReference type="Proteomes" id="UP000245080"/>
    </source>
</evidence>
<dbReference type="InterPro" id="IPR006070">
    <property type="entry name" value="Sua5-like_dom"/>
</dbReference>
<comment type="subcellular location">
    <subcellularLocation>
        <location evidence="1 13">Cytoplasm</location>
    </subcellularLocation>
</comment>
<dbReference type="FunFam" id="3.90.870.10:FF:000009">
    <property type="entry name" value="Threonylcarbamoyl-AMP synthase, putative"/>
    <property type="match status" value="1"/>
</dbReference>
<dbReference type="GO" id="GO:0008033">
    <property type="term" value="P:tRNA processing"/>
    <property type="evidence" value="ECO:0007669"/>
    <property type="project" value="UniProtKB-KW"/>
</dbReference>
<dbReference type="InterPro" id="IPR005145">
    <property type="entry name" value="Sua5_C"/>
</dbReference>
<evidence type="ECO:0000256" key="13">
    <source>
        <dbReference type="PIRNR" id="PIRNR004930"/>
    </source>
</evidence>
<evidence type="ECO:0000256" key="12">
    <source>
        <dbReference type="ARBA" id="ARBA00048366"/>
    </source>
</evidence>
<reference evidence="16 17" key="1">
    <citation type="journal article" date="2018" name="Int. J. Syst. Evol. Microbiol.">
        <title>Lactobacillus bambusae sp. nov., isolated from a traditional fermented Ma-bamboo shoots of Taiwan.</title>
        <authorList>
            <person name="Wang L.-T."/>
        </authorList>
    </citation>
    <scope>NUCLEOTIDE SEQUENCE [LARGE SCALE GENOMIC DNA]</scope>
    <source>
        <strain evidence="16 17">BS-W1</strain>
    </source>
</reference>
<proteinExistence type="inferred from homology"/>
<keyword evidence="8 13" id="KW-0548">Nucleotidyltransferase</keyword>
<dbReference type="Pfam" id="PF01300">
    <property type="entry name" value="Sua5_yciO_yrdC"/>
    <property type="match status" value="1"/>
</dbReference>
<evidence type="ECO:0000256" key="6">
    <source>
        <dbReference type="ARBA" id="ARBA00022679"/>
    </source>
</evidence>
<dbReference type="Proteomes" id="UP000245080">
    <property type="component" value="Unassembled WGS sequence"/>
</dbReference>
<protein>
    <recommendedName>
        <fullName evidence="4 13">Threonylcarbamoyl-AMP synthase</fullName>
        <shortName evidence="13">TC-AMP synthase</shortName>
        <ecNumber evidence="3 13">2.7.7.87</ecNumber>
    </recommendedName>
    <alternativeName>
        <fullName evidence="11 13">L-threonylcarbamoyladenylate synthase</fullName>
    </alternativeName>
</protein>
<dbReference type="SUPFAM" id="SSF55821">
    <property type="entry name" value="YrdC/RibB"/>
    <property type="match status" value="1"/>
</dbReference>
<keyword evidence="17" id="KW-1185">Reference proteome</keyword>
<dbReference type="PANTHER" id="PTHR17490:SF16">
    <property type="entry name" value="THREONYLCARBAMOYL-AMP SYNTHASE"/>
    <property type="match status" value="1"/>
</dbReference>
<organism evidence="16 17">
    <name type="scientific">Levilactobacillus bambusae</name>
    <dbReference type="NCBI Taxonomy" id="2024736"/>
    <lineage>
        <taxon>Bacteria</taxon>
        <taxon>Bacillati</taxon>
        <taxon>Bacillota</taxon>
        <taxon>Bacilli</taxon>
        <taxon>Lactobacillales</taxon>
        <taxon>Lactobacillaceae</taxon>
        <taxon>Levilactobacillus</taxon>
    </lineage>
</organism>
<evidence type="ECO:0000256" key="5">
    <source>
        <dbReference type="ARBA" id="ARBA00022490"/>
    </source>
</evidence>
<evidence type="ECO:0000256" key="11">
    <source>
        <dbReference type="ARBA" id="ARBA00029774"/>
    </source>
</evidence>
<evidence type="ECO:0000256" key="4">
    <source>
        <dbReference type="ARBA" id="ARBA00015492"/>
    </source>
</evidence>
<dbReference type="RefSeq" id="WP_109250978.1">
    <property type="nucleotide sequence ID" value="NZ_QCXQ01000006.1"/>
</dbReference>
<evidence type="ECO:0000313" key="16">
    <source>
        <dbReference type="EMBL" id="PWF99520.1"/>
    </source>
</evidence>
<dbReference type="GO" id="GO:0005737">
    <property type="term" value="C:cytoplasm"/>
    <property type="evidence" value="ECO:0007669"/>
    <property type="project" value="UniProtKB-SubCell"/>
</dbReference>
<dbReference type="PANTHER" id="PTHR17490">
    <property type="entry name" value="SUA5"/>
    <property type="match status" value="1"/>
</dbReference>
<feature type="binding site" evidence="14">
    <location>
        <position position="62"/>
    </location>
    <ligand>
        <name>L-threonine</name>
        <dbReference type="ChEBI" id="CHEBI:57926"/>
    </ligand>
</feature>
<feature type="binding site" evidence="14">
    <location>
        <position position="230"/>
    </location>
    <ligand>
        <name>ATP</name>
        <dbReference type="ChEBI" id="CHEBI:30616"/>
    </ligand>
</feature>
<feature type="binding site" evidence="14">
    <location>
        <position position="57"/>
    </location>
    <ligand>
        <name>ATP</name>
        <dbReference type="ChEBI" id="CHEBI:30616"/>
    </ligand>
</feature>
<keyword evidence="10 13" id="KW-0067">ATP-binding</keyword>
<keyword evidence="5 13" id="KW-0963">Cytoplasm</keyword>
<dbReference type="AlphaFoldDB" id="A0A2V1MWR3"/>
<dbReference type="Gene3D" id="3.90.870.10">
    <property type="entry name" value="DHBP synthase"/>
    <property type="match status" value="1"/>
</dbReference>
<evidence type="ECO:0000256" key="2">
    <source>
        <dbReference type="ARBA" id="ARBA00007663"/>
    </source>
</evidence>
<comment type="similarity">
    <text evidence="2 13">Belongs to the SUA5 family.</text>
</comment>
<dbReference type="InterPro" id="IPR038385">
    <property type="entry name" value="Sua5/YwlC_C"/>
</dbReference>
<evidence type="ECO:0000256" key="8">
    <source>
        <dbReference type="ARBA" id="ARBA00022695"/>
    </source>
</evidence>
<comment type="function">
    <text evidence="13">Required for the formation of a threonylcarbamoyl group on adenosine at position 37 (t(6)A37) in tRNAs that read codons beginning with adenine.</text>
</comment>
<comment type="caution">
    <text evidence="16">The sequence shown here is derived from an EMBL/GenBank/DDBJ whole genome shotgun (WGS) entry which is preliminary data.</text>
</comment>
<feature type="binding site" evidence="14">
    <location>
        <position position="177"/>
    </location>
    <ligand>
        <name>L-threonine</name>
        <dbReference type="ChEBI" id="CHEBI:57926"/>
    </ligand>
</feature>
<evidence type="ECO:0000256" key="7">
    <source>
        <dbReference type="ARBA" id="ARBA00022694"/>
    </source>
</evidence>
<dbReference type="PROSITE" id="PS51163">
    <property type="entry name" value="YRDC"/>
    <property type="match status" value="1"/>
</dbReference>
<gene>
    <name evidence="16" type="ORF">DCM90_08740</name>
</gene>